<dbReference type="EMBL" id="JAABOJ010000014">
    <property type="protein sequence ID" value="KAF3282038.1"/>
    <property type="molecule type" value="Genomic_DNA"/>
</dbReference>
<reference evidence="2 3" key="1">
    <citation type="submission" date="2020-01" db="EMBL/GenBank/DDBJ databases">
        <authorList>
            <person name="Palmer J.M."/>
        </authorList>
    </citation>
    <scope>NUCLEOTIDE SEQUENCE [LARGE SCALE GENOMIC DNA]</scope>
    <source>
        <strain evidence="2 3">TWF970</strain>
    </source>
</reference>
<sequence length="853" mass="91531">MSASTNPPPSLVSPSNKTDIMTSADPEPTKKSKKKKSSKKPQLNGIDTSSNNDSKSTTNTTNTATSTSATTNGKIPQSPAMSSTSSKSKDGNAGSLIICRNKHWRYISSFHGPWLQLPPEVLESLAYHNWGTPRPHPIDPAVFFDIVKIRRLVDEATTISVRAAAGVASSSSSYNSSAASLMGGGNAAILGIGFTNPNSNAKLSRERKHRMRELATQKLSRAYALDEIAASVATMQGASTLEDVASFVLQRNPDDVDAKYVHFFHEKIPSRMLAASTSLDPLDQVIFERPYDGWALRTRAVTKGFKDDHVGAAADLTSALKRVRSAVHDNGIGKGTIGDIFGTNGTTSGMMHENRGSRGTGNGSGGGPGAGTWDGVTKDENLQPSSLEMQLLFHRASTYLTIACQKIETFNALGEHKNPPPANGAPPPTTANGGPDIYTLTAQKRETIRKAIRQNAKKAIRDYLKYLSYFDYTPGLTPEEAEDQLRQNIQAAARMKTQKALEYDANGNGNTSNGNNNNGSSSTTTNGKEHANGGYSRARIPAPRGPVYSVSTLFTSPPSTLPPYPPSQSTELTKYAPPSSNSAATSSSTSPQQPSQSSTMIPVYEQITYHPLLTDALHSLLLCHAIISTPAKEIQRYAFMVARLARICDGYPIFLAARSPARADWIELIRRVGDWMTLGRSWESLCQPAPLPPVIERDDGYHSHSHHHHSHHHNHSHHHGSGGGAGNKLIGDGNVSSDALTALMNGGDSDGGFELTGGSGSFGGCSGSHKEHSQVRGAKRWAQEDGKEYPISTERAAVIARFVKEDMKRGKDGGDKAAAVKKENGEVAKGKVGGEKVEVRLAKEESFDAEELD</sequence>
<feature type="compositionally biased region" description="Low complexity" evidence="1">
    <location>
        <begin position="549"/>
        <end position="558"/>
    </location>
</feature>
<evidence type="ECO:0000256" key="1">
    <source>
        <dbReference type="SAM" id="MobiDB-lite"/>
    </source>
</evidence>
<feature type="region of interest" description="Disordered" evidence="1">
    <location>
        <begin position="698"/>
        <end position="731"/>
    </location>
</feature>
<dbReference type="OMA" id="CHAIIST"/>
<feature type="compositionally biased region" description="Basic residues" evidence="1">
    <location>
        <begin position="703"/>
        <end position="720"/>
    </location>
</feature>
<proteinExistence type="predicted"/>
<comment type="caution">
    <text evidence="2">The sequence shown here is derived from an EMBL/GenBank/DDBJ whole genome shotgun (WGS) entry which is preliminary data.</text>
</comment>
<protein>
    <submittedName>
        <fullName evidence="2">Uncharacterized protein</fullName>
    </submittedName>
</protein>
<feature type="region of interest" description="Disordered" evidence="1">
    <location>
        <begin position="413"/>
        <end position="436"/>
    </location>
</feature>
<feature type="compositionally biased region" description="Gly residues" evidence="1">
    <location>
        <begin position="358"/>
        <end position="372"/>
    </location>
</feature>
<feature type="region of interest" description="Disordered" evidence="1">
    <location>
        <begin position="504"/>
        <end position="599"/>
    </location>
</feature>
<dbReference type="OrthoDB" id="420046at2759"/>
<feature type="compositionally biased region" description="Pro residues" evidence="1">
    <location>
        <begin position="1"/>
        <end position="11"/>
    </location>
</feature>
<organism evidence="2 3">
    <name type="scientific">Orbilia oligospora</name>
    <name type="common">Nematode-trapping fungus</name>
    <name type="synonym">Arthrobotrys oligospora</name>
    <dbReference type="NCBI Taxonomy" id="2813651"/>
    <lineage>
        <taxon>Eukaryota</taxon>
        <taxon>Fungi</taxon>
        <taxon>Dikarya</taxon>
        <taxon>Ascomycota</taxon>
        <taxon>Pezizomycotina</taxon>
        <taxon>Orbiliomycetes</taxon>
        <taxon>Orbiliales</taxon>
        <taxon>Orbiliaceae</taxon>
        <taxon>Orbilia</taxon>
    </lineage>
</organism>
<feature type="region of interest" description="Disordered" evidence="1">
    <location>
        <begin position="354"/>
        <end position="373"/>
    </location>
</feature>
<evidence type="ECO:0000313" key="3">
    <source>
        <dbReference type="Proteomes" id="UP000474640"/>
    </source>
</evidence>
<feature type="compositionally biased region" description="Low complexity" evidence="1">
    <location>
        <begin position="576"/>
        <end position="599"/>
    </location>
</feature>
<feature type="compositionally biased region" description="Pro residues" evidence="1">
    <location>
        <begin position="419"/>
        <end position="429"/>
    </location>
</feature>
<dbReference type="Proteomes" id="UP000474640">
    <property type="component" value="Unassembled WGS sequence"/>
</dbReference>
<feature type="region of interest" description="Disordered" evidence="1">
    <location>
        <begin position="1"/>
        <end position="92"/>
    </location>
</feature>
<evidence type="ECO:0000313" key="2">
    <source>
        <dbReference type="EMBL" id="KAF3282038.1"/>
    </source>
</evidence>
<feature type="compositionally biased region" description="Polar residues" evidence="1">
    <location>
        <begin position="12"/>
        <end position="21"/>
    </location>
</feature>
<name>A0A7C8RF99_ORBOL</name>
<feature type="compositionally biased region" description="Low complexity" evidence="1">
    <location>
        <begin position="47"/>
        <end position="72"/>
    </location>
</feature>
<accession>A0A7C8RF99</accession>
<gene>
    <name evidence="2" type="ORF">TWF970_001981</name>
</gene>
<feature type="region of interest" description="Disordered" evidence="1">
    <location>
        <begin position="763"/>
        <end position="787"/>
    </location>
</feature>
<dbReference type="AlphaFoldDB" id="A0A7C8RF99"/>
<feature type="compositionally biased region" description="Low complexity" evidence="1">
    <location>
        <begin position="506"/>
        <end position="526"/>
    </location>
</feature>